<gene>
    <name evidence="7" type="ORF">OUZ56_015410</name>
</gene>
<organism evidence="7 8">
    <name type="scientific">Daphnia magna</name>
    <dbReference type="NCBI Taxonomy" id="35525"/>
    <lineage>
        <taxon>Eukaryota</taxon>
        <taxon>Metazoa</taxon>
        <taxon>Ecdysozoa</taxon>
        <taxon>Arthropoda</taxon>
        <taxon>Crustacea</taxon>
        <taxon>Branchiopoda</taxon>
        <taxon>Diplostraca</taxon>
        <taxon>Cladocera</taxon>
        <taxon>Anomopoda</taxon>
        <taxon>Daphniidae</taxon>
        <taxon>Daphnia</taxon>
    </lineage>
</organism>
<feature type="transmembrane region" description="Helical" evidence="6">
    <location>
        <begin position="432"/>
        <end position="455"/>
    </location>
</feature>
<evidence type="ECO:0000256" key="6">
    <source>
        <dbReference type="SAM" id="Phobius"/>
    </source>
</evidence>
<feature type="transmembrane region" description="Helical" evidence="6">
    <location>
        <begin position="75"/>
        <end position="99"/>
    </location>
</feature>
<dbReference type="EMBL" id="JAOYFB010000038">
    <property type="protein sequence ID" value="KAK4026412.1"/>
    <property type="molecule type" value="Genomic_DNA"/>
</dbReference>
<feature type="transmembrane region" description="Helical" evidence="6">
    <location>
        <begin position="402"/>
        <end position="420"/>
    </location>
</feature>
<feature type="transmembrane region" description="Helical" evidence="6">
    <location>
        <begin position="371"/>
        <end position="390"/>
    </location>
</feature>
<feature type="transmembrane region" description="Helical" evidence="6">
    <location>
        <begin position="255"/>
        <end position="274"/>
    </location>
</feature>
<feature type="transmembrane region" description="Helical" evidence="6">
    <location>
        <begin position="178"/>
        <end position="198"/>
    </location>
</feature>
<feature type="transmembrane region" description="Helical" evidence="6">
    <location>
        <begin position="346"/>
        <end position="365"/>
    </location>
</feature>
<evidence type="ECO:0000256" key="3">
    <source>
        <dbReference type="ARBA" id="ARBA00022692"/>
    </source>
</evidence>
<dbReference type="Pfam" id="PF00860">
    <property type="entry name" value="Xan_ur_permease"/>
    <property type="match status" value="2"/>
</dbReference>
<feature type="transmembrane region" description="Helical" evidence="6">
    <location>
        <begin position="42"/>
        <end position="63"/>
    </location>
</feature>
<evidence type="ECO:0000256" key="4">
    <source>
        <dbReference type="ARBA" id="ARBA00022989"/>
    </source>
</evidence>
<reference evidence="7 8" key="1">
    <citation type="journal article" date="2023" name="Nucleic Acids Res.">
        <title>The hologenome of Daphnia magna reveals possible DNA methylation and microbiome-mediated evolution of the host genome.</title>
        <authorList>
            <person name="Chaturvedi A."/>
            <person name="Li X."/>
            <person name="Dhandapani V."/>
            <person name="Marshall H."/>
            <person name="Kissane S."/>
            <person name="Cuenca-Cambronero M."/>
            <person name="Asole G."/>
            <person name="Calvet F."/>
            <person name="Ruiz-Romero M."/>
            <person name="Marangio P."/>
            <person name="Guigo R."/>
            <person name="Rago D."/>
            <person name="Mirbahai L."/>
            <person name="Eastwood N."/>
            <person name="Colbourne J.K."/>
            <person name="Zhou J."/>
            <person name="Mallon E."/>
            <person name="Orsini L."/>
        </authorList>
    </citation>
    <scope>NUCLEOTIDE SEQUENCE [LARGE SCALE GENOMIC DNA]</scope>
    <source>
        <strain evidence="7">LRV0_1</strain>
    </source>
</reference>
<dbReference type="Proteomes" id="UP001234178">
    <property type="component" value="Unassembled WGS sequence"/>
</dbReference>
<sequence length="515" mass="55906">MDQQKEENQMDVTESIRQPHQHALLYSVDDVPPWHLSCLLGFQHYLMMFGGTISVPFILTPALCIEENDPVRSAIVSTIIFVSGIITLLQCTIGIRLPIVQGGTFAFLVPTFAILNLPEWSCPAPEVMANMTYEDKTELWQLRMREVQGAIVVASVFQLAIGVFGIVGLILRFITPLTIAPAIVMVGLSLFGAAGNMAGKHWGISALNHITGSTEYRTSMDIVRYFDCKRSPTIRIAGQDGQQDKHSFRSALVQWGLPTVSVAAVFGMLAGVLASAIESIGDYYACARLAGARPPPVHAMNRGIAIEGLGCILAGIWGSGNGTTSYSENIGAIGVTKVGSRRVIQAAALMMMVFGVLSKFGALFITIPEPIIGGIFCVLFGMIAATGLANLQFIDLNSSRNLLVLGFSIFFSLVLSQWMKAHPGAIDSGSQIFDQIVTVLMSTSMFTAGVLGFFLDNTIPDEERGLTKWLAHPDPNIENSNEESERELTQCTYDIPVITPWLKRFKAPTLNTLSP</sequence>
<keyword evidence="8" id="KW-1185">Reference proteome</keyword>
<comment type="similarity">
    <text evidence="2">Belongs to the nucleobase:cation symporter-2 (NCS2) (TC 2.A.40) family.</text>
</comment>
<keyword evidence="4 6" id="KW-1133">Transmembrane helix</keyword>
<comment type="subcellular location">
    <subcellularLocation>
        <location evidence="1">Membrane</location>
        <topology evidence="1">Multi-pass membrane protein</topology>
    </subcellularLocation>
</comment>
<protein>
    <recommendedName>
        <fullName evidence="9">Solute carrier family 23 member</fullName>
    </recommendedName>
</protein>
<comment type="caution">
    <text evidence="7">The sequence shown here is derived from an EMBL/GenBank/DDBJ whole genome shotgun (WGS) entry which is preliminary data.</text>
</comment>
<name>A0ABR0AMS8_9CRUS</name>
<evidence type="ECO:0000256" key="5">
    <source>
        <dbReference type="ARBA" id="ARBA00023136"/>
    </source>
</evidence>
<dbReference type="InterPro" id="IPR006043">
    <property type="entry name" value="NCS2"/>
</dbReference>
<evidence type="ECO:0000313" key="7">
    <source>
        <dbReference type="EMBL" id="KAK4026412.1"/>
    </source>
</evidence>
<evidence type="ECO:0000256" key="1">
    <source>
        <dbReference type="ARBA" id="ARBA00004141"/>
    </source>
</evidence>
<keyword evidence="3 6" id="KW-0812">Transmembrane</keyword>
<accession>A0ABR0AMS8</accession>
<evidence type="ECO:0000256" key="2">
    <source>
        <dbReference type="ARBA" id="ARBA00008821"/>
    </source>
</evidence>
<proteinExistence type="inferred from homology"/>
<keyword evidence="5 6" id="KW-0472">Membrane</keyword>
<dbReference type="PANTHER" id="PTHR11119">
    <property type="entry name" value="XANTHINE-URACIL / VITAMIN C PERMEASE FAMILY MEMBER"/>
    <property type="match status" value="1"/>
</dbReference>
<evidence type="ECO:0008006" key="9">
    <source>
        <dbReference type="Google" id="ProtNLM"/>
    </source>
</evidence>
<evidence type="ECO:0000313" key="8">
    <source>
        <dbReference type="Proteomes" id="UP001234178"/>
    </source>
</evidence>
<feature type="transmembrane region" description="Helical" evidence="6">
    <location>
        <begin position="149"/>
        <end position="171"/>
    </location>
</feature>